<gene>
    <name evidence="8" type="ORF">GW779_00910</name>
    <name evidence="7" type="ORF">GW910_00650</name>
</gene>
<dbReference type="Gene3D" id="3.30.920.30">
    <property type="entry name" value="Hypothetical protein"/>
    <property type="match status" value="1"/>
</dbReference>
<dbReference type="SUPFAM" id="SSF54786">
    <property type="entry name" value="YcfA/nrd intein domain"/>
    <property type="match status" value="1"/>
</dbReference>
<dbReference type="Proteomes" id="UP000768163">
    <property type="component" value="Unassembled WGS sequence"/>
</dbReference>
<dbReference type="EMBL" id="JAACQH010000013">
    <property type="protein sequence ID" value="NCS90973.1"/>
    <property type="molecule type" value="Genomic_DNA"/>
</dbReference>
<dbReference type="AlphaFoldDB" id="A0A8J7Z0V4"/>
<evidence type="ECO:0000313" key="9">
    <source>
        <dbReference type="Proteomes" id="UP000738826"/>
    </source>
</evidence>
<evidence type="ECO:0000256" key="3">
    <source>
        <dbReference type="ARBA" id="ARBA00022759"/>
    </source>
</evidence>
<evidence type="ECO:0000256" key="1">
    <source>
        <dbReference type="ARBA" id="ARBA00022649"/>
    </source>
</evidence>
<dbReference type="Pfam" id="PF07927">
    <property type="entry name" value="HicA_toxin"/>
    <property type="match status" value="1"/>
</dbReference>
<dbReference type="EMBL" id="JAACVF010000016">
    <property type="protein sequence ID" value="NCN64579.1"/>
    <property type="molecule type" value="Genomic_DNA"/>
</dbReference>
<keyword evidence="5" id="KW-0694">RNA-binding</keyword>
<organism evidence="8 9">
    <name type="scientific">Candidatus Altarchaeum hamiconexum</name>
    <dbReference type="NCBI Taxonomy" id="1803513"/>
    <lineage>
        <taxon>Archaea</taxon>
        <taxon>Candidatus Altarchaeota</taxon>
        <taxon>Candidatus Altiarchaeia</taxon>
        <taxon>Candidatus Altarchaeales</taxon>
        <taxon>Candidatus Altarchaeaceae</taxon>
        <taxon>Candidatus Altarchaeum</taxon>
    </lineage>
</organism>
<evidence type="ECO:0000256" key="6">
    <source>
        <dbReference type="ARBA" id="ARBA00023016"/>
    </source>
</evidence>
<evidence type="ECO:0000313" key="8">
    <source>
        <dbReference type="EMBL" id="NCS90973.1"/>
    </source>
</evidence>
<sequence>MTKLPVVSGKKIIKALSKIGYYVRSQKGSHIHLRHPHRMPLTVPDHKEVKRTTLKSILKAADISVNEFILLLKH</sequence>
<keyword evidence="1" id="KW-1277">Toxin-antitoxin system</keyword>
<keyword evidence="2" id="KW-0540">Nuclease</keyword>
<keyword evidence="6" id="KW-0346">Stress response</keyword>
<dbReference type="Proteomes" id="UP000738826">
    <property type="component" value="Unassembled WGS sequence"/>
</dbReference>
<evidence type="ECO:0000256" key="5">
    <source>
        <dbReference type="ARBA" id="ARBA00022884"/>
    </source>
</evidence>
<dbReference type="PANTHER" id="PTHR34873:SF3">
    <property type="entry name" value="ADDICTION MODULE TOXIN, HICA FAMILY"/>
    <property type="match status" value="1"/>
</dbReference>
<reference evidence="8" key="1">
    <citation type="submission" date="2019-11" db="EMBL/GenBank/DDBJ databases">
        <title>Lipid analysis of CO2-rich subsurface aquifers suggests an autotrophy-based deep biosphere with lysolipids enriched in CPR bacteria.</title>
        <authorList>
            <person name="Probst A.J."/>
            <person name="Elling F.J."/>
            <person name="Castelle C.J."/>
            <person name="Zhu Q."/>
            <person name="Elvert M."/>
            <person name="Birarda G."/>
            <person name="Holman H.-Y."/>
            <person name="Lane K.R."/>
            <person name="Ladd B."/>
            <person name="Ryan M.C."/>
            <person name="Woyke T."/>
            <person name="Hinrichs K.-U."/>
            <person name="Banfield J.F."/>
        </authorList>
    </citation>
    <scope>NUCLEOTIDE SEQUENCE</scope>
    <source>
        <strain evidence="7">CG_2015-01_33_1645</strain>
        <strain evidence="8">CG_2015-04_33_537</strain>
    </source>
</reference>
<accession>A0A8J7Z0V4</accession>
<protein>
    <submittedName>
        <fullName evidence="8">Addiction module toxin, HicA family</fullName>
    </submittedName>
</protein>
<dbReference type="GO" id="GO:0016787">
    <property type="term" value="F:hydrolase activity"/>
    <property type="evidence" value="ECO:0007669"/>
    <property type="project" value="UniProtKB-KW"/>
</dbReference>
<dbReference type="PANTHER" id="PTHR34873">
    <property type="entry name" value="SSR1766 PROTEIN"/>
    <property type="match status" value="1"/>
</dbReference>
<dbReference type="InterPro" id="IPR012933">
    <property type="entry name" value="HicA_mRNA_interferase"/>
</dbReference>
<proteinExistence type="predicted"/>
<dbReference type="GO" id="GO:0004519">
    <property type="term" value="F:endonuclease activity"/>
    <property type="evidence" value="ECO:0007669"/>
    <property type="project" value="UniProtKB-KW"/>
</dbReference>
<evidence type="ECO:0000256" key="4">
    <source>
        <dbReference type="ARBA" id="ARBA00022801"/>
    </source>
</evidence>
<evidence type="ECO:0000256" key="2">
    <source>
        <dbReference type="ARBA" id="ARBA00022722"/>
    </source>
</evidence>
<dbReference type="GO" id="GO:0003729">
    <property type="term" value="F:mRNA binding"/>
    <property type="evidence" value="ECO:0007669"/>
    <property type="project" value="InterPro"/>
</dbReference>
<keyword evidence="4" id="KW-0378">Hydrolase</keyword>
<comment type="caution">
    <text evidence="8">The sequence shown here is derived from an EMBL/GenBank/DDBJ whole genome shotgun (WGS) entry which is preliminary data.</text>
</comment>
<keyword evidence="3" id="KW-0255">Endonuclease</keyword>
<dbReference type="InterPro" id="IPR038570">
    <property type="entry name" value="HicA_sf"/>
</dbReference>
<evidence type="ECO:0000313" key="7">
    <source>
        <dbReference type="EMBL" id="NCN64579.1"/>
    </source>
</evidence>
<name>A0A8J7Z0V4_9ARCH</name>